<reference evidence="2" key="1">
    <citation type="submission" date="2017-02" db="EMBL/GenBank/DDBJ databases">
        <authorList>
            <person name="Varghese N."/>
            <person name="Submissions S."/>
        </authorList>
    </citation>
    <scope>NUCLEOTIDE SEQUENCE [LARGE SCALE GENOMIC DNA]</scope>
    <source>
        <strain evidence="2">DSM 22720</strain>
    </source>
</reference>
<accession>A0A1T4UVH0</accession>
<dbReference type="AlphaFoldDB" id="A0A1T4UVH0"/>
<name>A0A1T4UVH0_9GAMM</name>
<dbReference type="RefSeq" id="WP_078752929.1">
    <property type="nucleotide sequence ID" value="NZ_FUXU01000032.1"/>
</dbReference>
<sequence>MKESTNEKATDTEQKTFTSKEILRCINEHGICPLNTPIKMGDITLTGARRVRRAVVNDRIEAVRFSMDQYAIELPDAIATFVASRVLVFGQFHHETNDKGEITQCSLTSEMEVPVDTLIYSDFSEYVNLSYLMGKN</sequence>
<gene>
    <name evidence="1" type="ORF">SAMN02745132_02617</name>
</gene>
<organism evidence="1 2">
    <name type="scientific">Enterovibrio nigricans DSM 22720</name>
    <dbReference type="NCBI Taxonomy" id="1121868"/>
    <lineage>
        <taxon>Bacteria</taxon>
        <taxon>Pseudomonadati</taxon>
        <taxon>Pseudomonadota</taxon>
        <taxon>Gammaproteobacteria</taxon>
        <taxon>Vibrionales</taxon>
        <taxon>Vibrionaceae</taxon>
        <taxon>Enterovibrio</taxon>
    </lineage>
</organism>
<dbReference type="EMBL" id="FUXU01000032">
    <property type="protein sequence ID" value="SKA56680.1"/>
    <property type="molecule type" value="Genomic_DNA"/>
</dbReference>
<evidence type="ECO:0000313" key="2">
    <source>
        <dbReference type="Proteomes" id="UP000190162"/>
    </source>
</evidence>
<dbReference type="Proteomes" id="UP000190162">
    <property type="component" value="Unassembled WGS sequence"/>
</dbReference>
<protein>
    <submittedName>
        <fullName evidence="1">Uncharacterized protein</fullName>
    </submittedName>
</protein>
<evidence type="ECO:0000313" key="1">
    <source>
        <dbReference type="EMBL" id="SKA56680.1"/>
    </source>
</evidence>
<keyword evidence="2" id="KW-1185">Reference proteome</keyword>
<proteinExistence type="predicted"/>